<dbReference type="InterPro" id="IPR015915">
    <property type="entry name" value="Kelch-typ_b-propeller"/>
</dbReference>
<accession>A0A9K3CTQ2</accession>
<dbReference type="AlphaFoldDB" id="A0A9K3CTQ2"/>
<keyword evidence="4" id="KW-1185">Reference proteome</keyword>
<keyword evidence="2" id="KW-0677">Repeat</keyword>
<dbReference type="Pfam" id="PF01344">
    <property type="entry name" value="Kelch_1"/>
    <property type="match status" value="1"/>
</dbReference>
<dbReference type="Gene3D" id="2.120.10.80">
    <property type="entry name" value="Kelch-type beta propeller"/>
    <property type="match status" value="1"/>
</dbReference>
<dbReference type="InterPro" id="IPR006652">
    <property type="entry name" value="Kelch_1"/>
</dbReference>
<organism evidence="3 4">
    <name type="scientific">Kipferlia bialata</name>
    <dbReference type="NCBI Taxonomy" id="797122"/>
    <lineage>
        <taxon>Eukaryota</taxon>
        <taxon>Metamonada</taxon>
        <taxon>Carpediemonas-like organisms</taxon>
        <taxon>Kipferlia</taxon>
    </lineage>
</organism>
<dbReference type="SMART" id="SM00612">
    <property type="entry name" value="Kelch"/>
    <property type="match status" value="1"/>
</dbReference>
<dbReference type="EMBL" id="BDIP01000597">
    <property type="protein sequence ID" value="GIQ82118.1"/>
    <property type="molecule type" value="Genomic_DNA"/>
</dbReference>
<comment type="caution">
    <text evidence="3">The sequence shown here is derived from an EMBL/GenBank/DDBJ whole genome shotgun (WGS) entry which is preliminary data.</text>
</comment>
<protein>
    <recommendedName>
        <fullName evidence="5">Kelch repeat type 1</fullName>
    </recommendedName>
</protein>
<evidence type="ECO:0000313" key="4">
    <source>
        <dbReference type="Proteomes" id="UP000265618"/>
    </source>
</evidence>
<sequence>MGECGTSLCLSFRLVDDPFKERRDQQQKRDGKMEGELDLLRSVNLFTRGSPYDVRCVVPIGNNRVLCLTFHPASDQSPLDTLQCWVCLVGQDSVDIEESFPCPLPPNMQSPTYTRVGSHVCVFGAISSEYGSDLWVLSLDTLKWRQVTKPAQSAFGRLIRREWPGERTHHLAMCVGDRLVITGGWVGTWIGSRHLRDCWAYDPDTDAWTRLPNCPANLTSGCTVPMGDGETVMMLGCGGEDSDYDSYTPRSAAYTFSLDGGFVSLGSHERTSYCSVASRTGRYVFVTGGKYLQRKVSVLDTVSMDWLSDFSCETPGRLSRGLFCMCSPDTGVCWSNQGEIHLMDMYVDQDVD</sequence>
<evidence type="ECO:0008006" key="5">
    <source>
        <dbReference type="Google" id="ProtNLM"/>
    </source>
</evidence>
<evidence type="ECO:0000256" key="1">
    <source>
        <dbReference type="ARBA" id="ARBA00022441"/>
    </source>
</evidence>
<evidence type="ECO:0000313" key="3">
    <source>
        <dbReference type="EMBL" id="GIQ82118.1"/>
    </source>
</evidence>
<dbReference type="PANTHER" id="PTHR46093">
    <property type="entry name" value="ACYL-COA-BINDING DOMAIN-CONTAINING PROTEIN 5"/>
    <property type="match status" value="1"/>
</dbReference>
<dbReference type="OrthoDB" id="10251809at2759"/>
<proteinExistence type="predicted"/>
<gene>
    <name evidence="3" type="ORF">KIPB_003202</name>
</gene>
<evidence type="ECO:0000256" key="2">
    <source>
        <dbReference type="ARBA" id="ARBA00022737"/>
    </source>
</evidence>
<keyword evidence="1" id="KW-0880">Kelch repeat</keyword>
<dbReference type="Proteomes" id="UP000265618">
    <property type="component" value="Unassembled WGS sequence"/>
</dbReference>
<reference evidence="3 4" key="1">
    <citation type="journal article" date="2018" name="PLoS ONE">
        <title>The draft genome of Kipferlia bialata reveals reductive genome evolution in fornicate parasites.</title>
        <authorList>
            <person name="Tanifuji G."/>
            <person name="Takabayashi S."/>
            <person name="Kume K."/>
            <person name="Takagi M."/>
            <person name="Nakayama T."/>
            <person name="Kamikawa R."/>
            <person name="Inagaki Y."/>
            <person name="Hashimoto T."/>
        </authorList>
    </citation>
    <scope>NUCLEOTIDE SEQUENCE [LARGE SCALE GENOMIC DNA]</scope>
    <source>
        <strain evidence="3">NY0173</strain>
    </source>
</reference>
<dbReference type="SUPFAM" id="SSF117281">
    <property type="entry name" value="Kelch motif"/>
    <property type="match status" value="1"/>
</dbReference>
<dbReference type="PANTHER" id="PTHR46093:SF9">
    <property type="entry name" value="DCD DOMAIN-CONTAINING PROTEIN"/>
    <property type="match status" value="1"/>
</dbReference>
<name>A0A9K3CTQ2_9EUKA</name>